<dbReference type="Pfam" id="PF00005">
    <property type="entry name" value="ABC_tran"/>
    <property type="match status" value="1"/>
</dbReference>
<evidence type="ECO:0000256" key="4">
    <source>
        <dbReference type="ARBA" id="ARBA00022840"/>
    </source>
</evidence>
<dbReference type="PANTHER" id="PTHR43394:SF1">
    <property type="entry name" value="ATP-BINDING CASSETTE SUB-FAMILY B MEMBER 10, MITOCHONDRIAL"/>
    <property type="match status" value="1"/>
</dbReference>
<evidence type="ECO:0000313" key="10">
    <source>
        <dbReference type="EMBL" id="MDP9845355.1"/>
    </source>
</evidence>
<feature type="transmembrane region" description="Helical" evidence="7">
    <location>
        <begin position="34"/>
        <end position="59"/>
    </location>
</feature>
<dbReference type="InterPro" id="IPR003593">
    <property type="entry name" value="AAA+_ATPase"/>
</dbReference>
<dbReference type="Gene3D" id="3.40.50.300">
    <property type="entry name" value="P-loop containing nucleotide triphosphate hydrolases"/>
    <property type="match status" value="1"/>
</dbReference>
<evidence type="ECO:0000256" key="1">
    <source>
        <dbReference type="ARBA" id="ARBA00004651"/>
    </source>
</evidence>
<dbReference type="EMBL" id="JAUSQU010000001">
    <property type="protein sequence ID" value="MDP9845355.1"/>
    <property type="molecule type" value="Genomic_DNA"/>
</dbReference>
<reference evidence="10 11" key="1">
    <citation type="submission" date="2023-07" db="EMBL/GenBank/DDBJ databases">
        <title>Sequencing the genomes of 1000 actinobacteria strains.</title>
        <authorList>
            <person name="Klenk H.-P."/>
        </authorList>
    </citation>
    <scope>NUCLEOTIDE SEQUENCE [LARGE SCALE GENOMIC DNA]</scope>
    <source>
        <strain evidence="10 11">DSM 46740</strain>
    </source>
</reference>
<evidence type="ECO:0000259" key="9">
    <source>
        <dbReference type="PROSITE" id="PS50929"/>
    </source>
</evidence>
<comment type="subcellular location">
    <subcellularLocation>
        <location evidence="1">Cell membrane</location>
        <topology evidence="1">Multi-pass membrane protein</topology>
    </subcellularLocation>
</comment>
<keyword evidence="3" id="KW-0547">Nucleotide-binding</keyword>
<name>A0ABT9QF06_9ACTN</name>
<evidence type="ECO:0000256" key="3">
    <source>
        <dbReference type="ARBA" id="ARBA00022741"/>
    </source>
</evidence>
<dbReference type="RefSeq" id="WP_307560936.1">
    <property type="nucleotide sequence ID" value="NZ_JAUSQU010000001.1"/>
</dbReference>
<dbReference type="InterPro" id="IPR036640">
    <property type="entry name" value="ABC1_TM_sf"/>
</dbReference>
<dbReference type="Proteomes" id="UP001225356">
    <property type="component" value="Unassembled WGS sequence"/>
</dbReference>
<gene>
    <name evidence="10" type="ORF">J2853_004566</name>
</gene>
<proteinExistence type="predicted"/>
<feature type="transmembrane region" description="Helical" evidence="7">
    <location>
        <begin position="264"/>
        <end position="283"/>
    </location>
</feature>
<feature type="domain" description="ABC transporter" evidence="8">
    <location>
        <begin position="355"/>
        <end position="603"/>
    </location>
</feature>
<organism evidence="10 11">
    <name type="scientific">Streptosporangium lutulentum</name>
    <dbReference type="NCBI Taxonomy" id="1461250"/>
    <lineage>
        <taxon>Bacteria</taxon>
        <taxon>Bacillati</taxon>
        <taxon>Actinomycetota</taxon>
        <taxon>Actinomycetes</taxon>
        <taxon>Streptosporangiales</taxon>
        <taxon>Streptosporangiaceae</taxon>
        <taxon>Streptosporangium</taxon>
    </lineage>
</organism>
<dbReference type="SMART" id="SM00382">
    <property type="entry name" value="AAA"/>
    <property type="match status" value="1"/>
</dbReference>
<keyword evidence="11" id="KW-1185">Reference proteome</keyword>
<keyword evidence="4 10" id="KW-0067">ATP-binding</keyword>
<dbReference type="PROSITE" id="PS50893">
    <property type="entry name" value="ABC_TRANSPORTER_2"/>
    <property type="match status" value="1"/>
</dbReference>
<dbReference type="SUPFAM" id="SSF90123">
    <property type="entry name" value="ABC transporter transmembrane region"/>
    <property type="match status" value="1"/>
</dbReference>
<keyword evidence="6 7" id="KW-0472">Membrane</keyword>
<feature type="domain" description="ABC transmembrane type-1" evidence="9">
    <location>
        <begin position="35"/>
        <end position="321"/>
    </location>
</feature>
<keyword evidence="5 7" id="KW-1133">Transmembrane helix</keyword>
<protein>
    <submittedName>
        <fullName evidence="10">ATP-binding cassette subfamily B protein</fullName>
    </submittedName>
</protein>
<feature type="transmembrane region" description="Helical" evidence="7">
    <location>
        <begin position="295"/>
        <end position="316"/>
    </location>
</feature>
<dbReference type="GO" id="GO:0005524">
    <property type="term" value="F:ATP binding"/>
    <property type="evidence" value="ECO:0007669"/>
    <property type="project" value="UniProtKB-KW"/>
</dbReference>
<dbReference type="PROSITE" id="PS50929">
    <property type="entry name" value="ABC_TM1F"/>
    <property type="match status" value="1"/>
</dbReference>
<evidence type="ECO:0000256" key="2">
    <source>
        <dbReference type="ARBA" id="ARBA00022692"/>
    </source>
</evidence>
<evidence type="ECO:0000259" key="8">
    <source>
        <dbReference type="PROSITE" id="PS50893"/>
    </source>
</evidence>
<comment type="caution">
    <text evidence="10">The sequence shown here is derived from an EMBL/GenBank/DDBJ whole genome shotgun (WGS) entry which is preliminary data.</text>
</comment>
<evidence type="ECO:0000256" key="5">
    <source>
        <dbReference type="ARBA" id="ARBA00022989"/>
    </source>
</evidence>
<sequence>MSETPATIRLTPRTALSHARTAARLTLKAAPWSLALLAVLAVAAGLAPVATAWLSRLVLDGLVDGMGGPALVWLAVTLALVGIATVILPRLSQYAEAELGRRVRVIAVDRLYTAMNQRLRGLTTLEDPRFHDRIRLAQQGGSVAPGDLVNSATGIGRGALTLTGFLVTLLLVNPWLVLAVAVASIPTVRAEILMGRRRMQAMWRIGHAERRQYFYANLLSSPREAKEIRLFGLGTFFRDRMLGELRSANAANHSLDRRELGTQILLGVLGAVVAGGGLVWAIQAARSGRLTVGDVTVFVAAIAGVQGAISGIVGQLGSAHQALLMLDHYHVATTVEPDLPVPAAPAPVPALTDKIELRDVWFRYGPDLPWVLRGVNLTIPAGRATALVGLNGTGKSTLVKLLCRLYDPTRGQIRWDGVDLKETDPAELRERIGTVFQDYVEYELSAAENIGLGDLARIQDRDRIEAAARQAGVHQALASLPKGYDTMLTRMFLEGVDDPESGVLLSGGQGQRLALARALLRDERDLLILDEPSSGLDAEAEAEIHTRLREHRASRTSLLISHRLNTIRDADRIAVLSDGEIAEYGDHDQLITENGVYARLFALQARGYAETTPR</sequence>
<dbReference type="InterPro" id="IPR003439">
    <property type="entry name" value="ABC_transporter-like_ATP-bd"/>
</dbReference>
<feature type="transmembrane region" description="Helical" evidence="7">
    <location>
        <begin position="165"/>
        <end position="188"/>
    </location>
</feature>
<dbReference type="InterPro" id="IPR011527">
    <property type="entry name" value="ABC1_TM_dom"/>
</dbReference>
<dbReference type="InterPro" id="IPR039421">
    <property type="entry name" value="Type_1_exporter"/>
</dbReference>
<dbReference type="InterPro" id="IPR027417">
    <property type="entry name" value="P-loop_NTPase"/>
</dbReference>
<keyword evidence="2 7" id="KW-0812">Transmembrane</keyword>
<dbReference type="SUPFAM" id="SSF52540">
    <property type="entry name" value="P-loop containing nucleoside triphosphate hydrolases"/>
    <property type="match status" value="1"/>
</dbReference>
<evidence type="ECO:0000256" key="7">
    <source>
        <dbReference type="SAM" id="Phobius"/>
    </source>
</evidence>
<accession>A0ABT9QF06</accession>
<evidence type="ECO:0000256" key="6">
    <source>
        <dbReference type="ARBA" id="ARBA00023136"/>
    </source>
</evidence>
<evidence type="ECO:0000313" key="11">
    <source>
        <dbReference type="Proteomes" id="UP001225356"/>
    </source>
</evidence>
<feature type="transmembrane region" description="Helical" evidence="7">
    <location>
        <begin position="71"/>
        <end position="91"/>
    </location>
</feature>
<dbReference type="PANTHER" id="PTHR43394">
    <property type="entry name" value="ATP-DEPENDENT PERMEASE MDL1, MITOCHONDRIAL"/>
    <property type="match status" value="1"/>
</dbReference>
<dbReference type="Gene3D" id="1.20.1560.10">
    <property type="entry name" value="ABC transporter type 1, transmembrane domain"/>
    <property type="match status" value="1"/>
</dbReference>